<keyword evidence="2 8" id="KW-0479">Metal-binding</keyword>
<sequence length="170" mass="18672">MHCPFCRHGDSRVVDSRTSDDGSSIRRRRECPACHKRFTTIETASLTVVKRSGATEPFVRDKIATGVRKACQPRPVSDDDLALLAQRVEETLRSTGSAEIEANEIGKAILGPLRELDVVAYLRFASVYQDFSSLEDFEAAITDLRKDAEVLPGREPGQGDADDASHAEPV</sequence>
<dbReference type="Pfam" id="PF22811">
    <property type="entry name" value="Zn_ribbon_NrdR"/>
    <property type="match status" value="1"/>
</dbReference>
<dbReference type="AlphaFoldDB" id="A0A3N4Z9J7"/>
<dbReference type="GO" id="GO:0045892">
    <property type="term" value="P:negative regulation of DNA-templated transcription"/>
    <property type="evidence" value="ECO:0007669"/>
    <property type="project" value="UniProtKB-UniRule"/>
</dbReference>
<evidence type="ECO:0000256" key="3">
    <source>
        <dbReference type="ARBA" id="ARBA00022741"/>
    </source>
</evidence>
<evidence type="ECO:0000256" key="9">
    <source>
        <dbReference type="SAM" id="MobiDB-lite"/>
    </source>
</evidence>
<keyword evidence="3 8" id="KW-0547">Nucleotide-binding</keyword>
<name>A0A3N4Z9J7_9MICO</name>
<dbReference type="Proteomes" id="UP000280501">
    <property type="component" value="Unassembled WGS sequence"/>
</dbReference>
<evidence type="ECO:0000256" key="7">
    <source>
        <dbReference type="ARBA" id="ARBA00023163"/>
    </source>
</evidence>
<organism evidence="11 12">
    <name type="scientific">Myceligenerans xiligouense</name>
    <dbReference type="NCBI Taxonomy" id="253184"/>
    <lineage>
        <taxon>Bacteria</taxon>
        <taxon>Bacillati</taxon>
        <taxon>Actinomycetota</taxon>
        <taxon>Actinomycetes</taxon>
        <taxon>Micrococcales</taxon>
        <taxon>Promicromonosporaceae</taxon>
        <taxon>Myceligenerans</taxon>
    </lineage>
</organism>
<evidence type="ECO:0000256" key="6">
    <source>
        <dbReference type="ARBA" id="ARBA00023125"/>
    </source>
</evidence>
<dbReference type="PROSITE" id="PS51161">
    <property type="entry name" value="ATP_CONE"/>
    <property type="match status" value="1"/>
</dbReference>
<comment type="cofactor">
    <cofactor evidence="8">
        <name>Zn(2+)</name>
        <dbReference type="ChEBI" id="CHEBI:29105"/>
    </cofactor>
    <text evidence="8">Binds 1 zinc ion.</text>
</comment>
<dbReference type="Pfam" id="PF03477">
    <property type="entry name" value="ATP-cone"/>
    <property type="match status" value="1"/>
</dbReference>
<evidence type="ECO:0000256" key="1">
    <source>
        <dbReference type="ARBA" id="ARBA00022491"/>
    </source>
</evidence>
<comment type="caution">
    <text evidence="11">The sequence shown here is derived from an EMBL/GenBank/DDBJ whole genome shotgun (WGS) entry which is preliminary data.</text>
</comment>
<keyword evidence="8" id="KW-0863">Zinc-finger</keyword>
<keyword evidence="4 8" id="KW-0067">ATP-binding</keyword>
<dbReference type="NCBIfam" id="TIGR00244">
    <property type="entry name" value="transcriptional regulator NrdR"/>
    <property type="match status" value="1"/>
</dbReference>
<feature type="region of interest" description="Disordered" evidence="9">
    <location>
        <begin position="148"/>
        <end position="170"/>
    </location>
</feature>
<keyword evidence="8" id="KW-0862">Zinc</keyword>
<comment type="similarity">
    <text evidence="8">Belongs to the NrdR family.</text>
</comment>
<keyword evidence="1 8" id="KW-0678">Repressor</keyword>
<dbReference type="PANTHER" id="PTHR30455:SF2">
    <property type="entry name" value="TRANSCRIPTIONAL REPRESSOR NRDR"/>
    <property type="match status" value="1"/>
</dbReference>
<feature type="zinc finger region" evidence="8">
    <location>
        <begin position="3"/>
        <end position="34"/>
    </location>
</feature>
<dbReference type="GO" id="GO:0008270">
    <property type="term" value="F:zinc ion binding"/>
    <property type="evidence" value="ECO:0007669"/>
    <property type="project" value="UniProtKB-UniRule"/>
</dbReference>
<dbReference type="GO" id="GO:0005524">
    <property type="term" value="F:ATP binding"/>
    <property type="evidence" value="ECO:0007669"/>
    <property type="project" value="UniProtKB-UniRule"/>
</dbReference>
<evidence type="ECO:0000256" key="8">
    <source>
        <dbReference type="HAMAP-Rule" id="MF_00440"/>
    </source>
</evidence>
<evidence type="ECO:0000256" key="4">
    <source>
        <dbReference type="ARBA" id="ARBA00022840"/>
    </source>
</evidence>
<evidence type="ECO:0000313" key="11">
    <source>
        <dbReference type="EMBL" id="RPF22072.1"/>
    </source>
</evidence>
<dbReference type="InterPro" id="IPR005144">
    <property type="entry name" value="ATP-cone_dom"/>
</dbReference>
<proteinExistence type="inferred from homology"/>
<reference evidence="11 12" key="1">
    <citation type="submission" date="2018-11" db="EMBL/GenBank/DDBJ databases">
        <title>Sequencing the genomes of 1000 actinobacteria strains.</title>
        <authorList>
            <person name="Klenk H.-P."/>
        </authorList>
    </citation>
    <scope>NUCLEOTIDE SEQUENCE [LARGE SCALE GENOMIC DNA]</scope>
    <source>
        <strain evidence="11 12">DSM 15700</strain>
    </source>
</reference>
<keyword evidence="5 8" id="KW-0805">Transcription regulation</keyword>
<dbReference type="EMBL" id="RKQZ01000001">
    <property type="protein sequence ID" value="RPF22072.1"/>
    <property type="molecule type" value="Genomic_DNA"/>
</dbReference>
<keyword evidence="6 8" id="KW-0238">DNA-binding</keyword>
<evidence type="ECO:0000256" key="2">
    <source>
        <dbReference type="ARBA" id="ARBA00022723"/>
    </source>
</evidence>
<dbReference type="OrthoDB" id="9807461at2"/>
<dbReference type="HAMAP" id="MF_00440">
    <property type="entry name" value="NrdR"/>
    <property type="match status" value="1"/>
</dbReference>
<keyword evidence="7 8" id="KW-0804">Transcription</keyword>
<keyword evidence="12" id="KW-1185">Reference proteome</keyword>
<accession>A0A3N4Z9J7</accession>
<dbReference type="InterPro" id="IPR055173">
    <property type="entry name" value="NrdR-like_N"/>
</dbReference>
<dbReference type="PANTHER" id="PTHR30455">
    <property type="entry name" value="TRANSCRIPTIONAL REPRESSOR NRDR"/>
    <property type="match status" value="1"/>
</dbReference>
<protein>
    <recommendedName>
        <fullName evidence="8">Transcriptional repressor NrdR</fullName>
    </recommendedName>
</protein>
<feature type="domain" description="ATP-cone" evidence="10">
    <location>
        <begin position="46"/>
        <end position="136"/>
    </location>
</feature>
<dbReference type="RefSeq" id="WP_123815042.1">
    <property type="nucleotide sequence ID" value="NZ_RKQZ01000001.1"/>
</dbReference>
<evidence type="ECO:0000313" key="12">
    <source>
        <dbReference type="Proteomes" id="UP000280501"/>
    </source>
</evidence>
<evidence type="ECO:0000259" key="10">
    <source>
        <dbReference type="PROSITE" id="PS51161"/>
    </source>
</evidence>
<gene>
    <name evidence="8" type="primary">nrdR</name>
    <name evidence="11" type="ORF">EDD34_2716</name>
</gene>
<evidence type="ECO:0000256" key="5">
    <source>
        <dbReference type="ARBA" id="ARBA00023015"/>
    </source>
</evidence>
<comment type="function">
    <text evidence="8">Negatively regulates transcription of bacterial ribonucleotide reductase nrd genes and operons by binding to NrdR-boxes.</text>
</comment>
<dbReference type="InterPro" id="IPR003796">
    <property type="entry name" value="RNR_NrdR-like"/>
</dbReference>
<dbReference type="GO" id="GO:0003677">
    <property type="term" value="F:DNA binding"/>
    <property type="evidence" value="ECO:0007669"/>
    <property type="project" value="UniProtKB-KW"/>
</dbReference>